<dbReference type="Pfam" id="PF01535">
    <property type="entry name" value="PPR"/>
    <property type="match status" value="2"/>
</dbReference>
<dbReference type="InterPro" id="IPR002885">
    <property type="entry name" value="PPR_rpt"/>
</dbReference>
<dbReference type="EMBL" id="JAPEUX010000004">
    <property type="protein sequence ID" value="KAJ4353640.1"/>
    <property type="molecule type" value="Genomic_DNA"/>
</dbReference>
<dbReference type="GeneID" id="80908900"/>
<dbReference type="RefSeq" id="XP_056071414.1">
    <property type="nucleotide sequence ID" value="XM_056214147.1"/>
</dbReference>
<dbReference type="PANTHER" id="PTHR47932:SF44">
    <property type="entry name" value="MIOREX COMPLEX COMPONENT 1"/>
    <property type="match status" value="1"/>
</dbReference>
<dbReference type="Proteomes" id="UP001140513">
    <property type="component" value="Unassembled WGS sequence"/>
</dbReference>
<evidence type="ECO:0000256" key="1">
    <source>
        <dbReference type="ARBA" id="ARBA00022737"/>
    </source>
</evidence>
<feature type="repeat" description="PPR" evidence="2">
    <location>
        <begin position="518"/>
        <end position="552"/>
    </location>
</feature>
<dbReference type="OrthoDB" id="185373at2759"/>
<dbReference type="PROSITE" id="PS51375">
    <property type="entry name" value="PPR"/>
    <property type="match status" value="1"/>
</dbReference>
<evidence type="ECO:0000256" key="2">
    <source>
        <dbReference type="PROSITE-ProRule" id="PRU00708"/>
    </source>
</evidence>
<sequence length="1094" mass="125619">MLHSSFWHHGASDLTLPAWWAASTSSGRAIGDVDDIGRSRSTARSYDGPLLEFLYPEKTLALIRRLSKYGADVAESRRRGMLCGGTRQYSTSQWQSSSEEPVDDVEAIQAKEEMQELLLRSTPDEALRKLLWSGEPGKQELVWLLYCALVEPNPSVDFLLNILDYLGESDLSRTATRILQVFDHIPAESRRASSYRMAVNAYVALKMIGPAIQLLEESSERFDPTHTGIDAVLKKTIQDDQWDLSIRVFKAFVRSADRKHVKINEWKGYGQRHLNNWGPIFGQAQHVLEPVEHLRNFFRHVDQFHHELHSTEENKRALHLFVHGYVPGVMWEVVNAPEPDEDYIYDFFTGLFKDLHAINLPIWALYEYIIPTFLDMPRYQRYTNERKIFLDLYMTWRQQHLDGHCRAPSRSLINKIIIQHARHLSYDRVDAMVEDLRSFHSSQPFNVPVLYTLIRFYARGGSIGRVHEIFEILRTQFASAVDLRILVALPYAYARRIDVPGAIQQFRRITDEFSLVPDTACWNALLLAFTRADDLDGALECFNNCLESGAKPDKWTFGPMLDLCAARGDVEAFEALFSRAKQLNIPVETDRRARSGYVQAFLNAGDSDGAEQIAVGILNSWKAGTLGDVEITHVWNMLITHHALAGRLSDSRRLYHEMKTNDIPLDSWTYGALMRSLVEARQTNAAFKILRVTMPKENVRAYAFHYALCISGYLRENQPVRAKAAYNKMKNVRINHTPSLRQMELLYTGTKDLLELRAKKEKDKRARLVRVEEELRESLMSDYGHEIANDEPTLKRYIDAPEMSNIPQSYFAVLIMLYTARGALEIAKELFEKASKAPLDEQNYSAPITLLTAIMETHYKAGEYADVERCWELAHKEASRLVKTFHQVMNPSPPTPEFDSITDPSVLERFNSSRIAMNRRQILFRASRVYIRSLLAQDVPETLQQAQRTVNNLLSNGFIIDNLTWNEVIQHLATRDRVVDAFSACEMYLMPQFPGWAALSPVYIRHFQPGYSYMELRHYDLKRTSVLPRYKTLVVLAATYAQVRKEEANGVGFNPDMGGWVREVLEQIAPETVRAIETMPRTGDELQKMYLSEL</sequence>
<reference evidence="3" key="1">
    <citation type="submission" date="2022-10" db="EMBL/GenBank/DDBJ databases">
        <title>Tapping the CABI collections for fungal endophytes: first genome assemblies for Collariella, Neodidymelliopsis, Ascochyta clinopodiicola, Didymella pomorum, Didymosphaeria variabile, Neocosmospora piperis and Neocucurbitaria cava.</title>
        <authorList>
            <person name="Hill R."/>
        </authorList>
    </citation>
    <scope>NUCLEOTIDE SEQUENCE</scope>
    <source>
        <strain evidence="3">IMI 356815</strain>
    </source>
</reference>
<keyword evidence="1" id="KW-0677">Repeat</keyword>
<dbReference type="AlphaFoldDB" id="A0A9W8XN17"/>
<evidence type="ECO:0008006" key="5">
    <source>
        <dbReference type="Google" id="ProtNLM"/>
    </source>
</evidence>
<evidence type="ECO:0000313" key="3">
    <source>
        <dbReference type="EMBL" id="KAJ4353640.1"/>
    </source>
</evidence>
<proteinExistence type="predicted"/>
<gene>
    <name evidence="3" type="ORF">N0V89_005370</name>
</gene>
<dbReference type="InterPro" id="IPR011990">
    <property type="entry name" value="TPR-like_helical_dom_sf"/>
</dbReference>
<dbReference type="Gene3D" id="1.25.40.10">
    <property type="entry name" value="Tetratricopeptide repeat domain"/>
    <property type="match status" value="2"/>
</dbReference>
<name>A0A9W8XN17_9PLEO</name>
<dbReference type="PANTHER" id="PTHR47932">
    <property type="entry name" value="ATPASE EXPRESSION PROTEIN 3"/>
    <property type="match status" value="1"/>
</dbReference>
<protein>
    <recommendedName>
        <fullName evidence="5">TPR-like protein</fullName>
    </recommendedName>
</protein>
<comment type="caution">
    <text evidence="3">The sequence shown here is derived from an EMBL/GenBank/DDBJ whole genome shotgun (WGS) entry which is preliminary data.</text>
</comment>
<keyword evidence="4" id="KW-1185">Reference proteome</keyword>
<dbReference type="NCBIfam" id="TIGR00756">
    <property type="entry name" value="PPR"/>
    <property type="match status" value="1"/>
</dbReference>
<organism evidence="3 4">
    <name type="scientific">Didymosphaeria variabile</name>
    <dbReference type="NCBI Taxonomy" id="1932322"/>
    <lineage>
        <taxon>Eukaryota</taxon>
        <taxon>Fungi</taxon>
        <taxon>Dikarya</taxon>
        <taxon>Ascomycota</taxon>
        <taxon>Pezizomycotina</taxon>
        <taxon>Dothideomycetes</taxon>
        <taxon>Pleosporomycetidae</taxon>
        <taxon>Pleosporales</taxon>
        <taxon>Massarineae</taxon>
        <taxon>Didymosphaeriaceae</taxon>
        <taxon>Didymosphaeria</taxon>
    </lineage>
</organism>
<accession>A0A9W8XN17</accession>
<evidence type="ECO:0000313" key="4">
    <source>
        <dbReference type="Proteomes" id="UP001140513"/>
    </source>
</evidence>